<feature type="compositionally biased region" description="Polar residues" evidence="4">
    <location>
        <begin position="488"/>
        <end position="523"/>
    </location>
</feature>
<dbReference type="EMBL" id="JAWDGP010003312">
    <property type="protein sequence ID" value="KAK3775543.1"/>
    <property type="molecule type" value="Genomic_DNA"/>
</dbReference>
<keyword evidence="3" id="KW-0539">Nucleus</keyword>
<evidence type="ECO:0000256" key="2">
    <source>
        <dbReference type="ARBA" id="ARBA00022763"/>
    </source>
</evidence>
<dbReference type="AlphaFoldDB" id="A0AAE1DN45"/>
<evidence type="ECO:0000256" key="1">
    <source>
        <dbReference type="ARBA" id="ARBA00004123"/>
    </source>
</evidence>
<dbReference type="GO" id="GO:0003684">
    <property type="term" value="F:damaged DNA binding"/>
    <property type="evidence" value="ECO:0007669"/>
    <property type="project" value="TreeGrafter"/>
</dbReference>
<dbReference type="InterPro" id="IPR033316">
    <property type="entry name" value="RBBP8-like"/>
</dbReference>
<dbReference type="PANTHER" id="PTHR15107">
    <property type="entry name" value="RETINOBLASTOMA BINDING PROTEIN 8"/>
    <property type="match status" value="1"/>
</dbReference>
<evidence type="ECO:0000313" key="6">
    <source>
        <dbReference type="EMBL" id="KAK3775543.1"/>
    </source>
</evidence>
<dbReference type="PANTHER" id="PTHR15107:SF0">
    <property type="entry name" value="DNA ENDONUCLEASE ACTIVATOR CTP1 C-TERMINAL DOMAIN-CONTAINING PROTEIN"/>
    <property type="match status" value="1"/>
</dbReference>
<feature type="compositionally biased region" description="Polar residues" evidence="4">
    <location>
        <begin position="313"/>
        <end position="358"/>
    </location>
</feature>
<protein>
    <recommendedName>
        <fullName evidence="5">DNA endonuclease activator Ctp1 C-terminal domain-containing protein</fullName>
    </recommendedName>
</protein>
<dbReference type="GO" id="GO:0005634">
    <property type="term" value="C:nucleus"/>
    <property type="evidence" value="ECO:0007669"/>
    <property type="project" value="UniProtKB-SubCell"/>
</dbReference>
<accession>A0AAE1DN45</accession>
<feature type="region of interest" description="Disordered" evidence="4">
    <location>
        <begin position="313"/>
        <end position="666"/>
    </location>
</feature>
<proteinExistence type="predicted"/>
<evidence type="ECO:0000256" key="4">
    <source>
        <dbReference type="SAM" id="MobiDB-lite"/>
    </source>
</evidence>
<evidence type="ECO:0000313" key="7">
    <source>
        <dbReference type="Proteomes" id="UP001283361"/>
    </source>
</evidence>
<feature type="compositionally biased region" description="Polar residues" evidence="4">
    <location>
        <begin position="397"/>
        <end position="411"/>
    </location>
</feature>
<dbReference type="Pfam" id="PF08573">
    <property type="entry name" value="SAE2"/>
    <property type="match status" value="1"/>
</dbReference>
<comment type="caution">
    <text evidence="6">The sequence shown here is derived from an EMBL/GenBank/DDBJ whole genome shotgun (WGS) entry which is preliminary data.</text>
</comment>
<dbReference type="Proteomes" id="UP001283361">
    <property type="component" value="Unassembled WGS sequence"/>
</dbReference>
<feature type="region of interest" description="Disordered" evidence="4">
    <location>
        <begin position="852"/>
        <end position="883"/>
    </location>
</feature>
<feature type="compositionally biased region" description="Polar residues" evidence="4">
    <location>
        <begin position="647"/>
        <end position="666"/>
    </location>
</feature>
<feature type="compositionally biased region" description="Low complexity" evidence="4">
    <location>
        <begin position="412"/>
        <end position="426"/>
    </location>
</feature>
<organism evidence="6 7">
    <name type="scientific">Elysia crispata</name>
    <name type="common">lettuce slug</name>
    <dbReference type="NCBI Taxonomy" id="231223"/>
    <lineage>
        <taxon>Eukaryota</taxon>
        <taxon>Metazoa</taxon>
        <taxon>Spiralia</taxon>
        <taxon>Lophotrochozoa</taxon>
        <taxon>Mollusca</taxon>
        <taxon>Gastropoda</taxon>
        <taxon>Heterobranchia</taxon>
        <taxon>Euthyneura</taxon>
        <taxon>Panpulmonata</taxon>
        <taxon>Sacoglossa</taxon>
        <taxon>Placobranchoidea</taxon>
        <taxon>Plakobranchidae</taxon>
        <taxon>Elysia</taxon>
    </lineage>
</organism>
<feature type="compositionally biased region" description="Basic residues" evidence="4">
    <location>
        <begin position="869"/>
        <end position="883"/>
    </location>
</feature>
<comment type="subcellular location">
    <subcellularLocation>
        <location evidence="1">Nucleus</location>
    </subcellularLocation>
</comment>
<sequence>MAPNLEGNGLTNALKQVYYIHKSIVADLMSKNQILEEECKKLKSLKKGSTSSSAESCLSCRHLEQMKRRLQKALQSTSHTVCSSTEKGSRPREKQSKTNSRAQKRLCDELFADSGTAEHEDMKQMDSSKKRKSVAPENNLDPSCRTENPKATGLHLLEKSTELNITGVHNSTVLAPETKVINTAWQAPEILQRDKTSECAFDMPLELADEAQNSKIYMIPETLNIEAMLGKDGEGSGEEEFFDDEPNDKDIILNEGNKDPDSLQPEAAKLSLQMKKSCGPVGTTMQNKIAGKELNEEVQNKTCTLKSNATQKYNSISEQNSSSEVKSVPSTESHLKQTTLNQVLPKGTSSNNPDTEQLLNAKASVANKQTVGEIRQFLRDSKGKSVLSLTELERKGNTNAGSFQVPSSSAQKFPSKSKSNPHSSKNMNREKSQHSLPESGKQINHFTPVSKSSSSSTLEPKENAVSRHPDYLESQGEKDTFDQPPTLPQSMDETIAPNQLGQQQLATHSESFVSPNPQNTSVFTLVEDEADLSNHEIGKTKQTSAVKPLRGPKSTSSLQQGLGNNKSPGNRKSLKLNKSKNGETERSLPSRLTVREIANSKSHQRESFYPGQQINSKDNPLAGMFNDSDADLSDDSDLDQVLDNETIAPSPQSDSVRSQGVPCSSTSYKFRRSKTYTYGDTSSKRLLGSSLQEGVGNDASHPIQLEDDDDVLDIGHGNMTSTLNETCKSTRDQQSQNEDKMPEEPNVDQGNSEMLPYHQPESLNELEDSFDRVPRNEVSDIPHVEVVRKRSERDKLEGFSCKQCHEYYKNSGLSEEELKKKMKECSRHKERYKRPDTPEHFWTLGFPDTAEIMDRQKKSQHAGGSPVTAKKRPRRKKQLQRKF</sequence>
<feature type="compositionally biased region" description="Basic and acidic residues" evidence="4">
    <location>
        <begin position="116"/>
        <end position="128"/>
    </location>
</feature>
<dbReference type="InterPro" id="IPR013882">
    <property type="entry name" value="Ctp1_C"/>
</dbReference>
<keyword evidence="7" id="KW-1185">Reference proteome</keyword>
<feature type="compositionally biased region" description="Basic and acidic residues" evidence="4">
    <location>
        <begin position="459"/>
        <end position="481"/>
    </location>
</feature>
<gene>
    <name evidence="6" type="ORF">RRG08_048179</name>
</gene>
<dbReference type="GO" id="GO:0010792">
    <property type="term" value="P:DNA double-strand break processing involved in repair via single-strand annealing"/>
    <property type="evidence" value="ECO:0007669"/>
    <property type="project" value="TreeGrafter"/>
</dbReference>
<reference evidence="6" key="1">
    <citation type="journal article" date="2023" name="G3 (Bethesda)">
        <title>A reference genome for the long-term kleptoplast-retaining sea slug Elysia crispata morphotype clarki.</title>
        <authorList>
            <person name="Eastman K.E."/>
            <person name="Pendleton A.L."/>
            <person name="Shaikh M.A."/>
            <person name="Suttiyut T."/>
            <person name="Ogas R."/>
            <person name="Tomko P."/>
            <person name="Gavelis G."/>
            <person name="Widhalm J.R."/>
            <person name="Wisecaver J.H."/>
        </authorList>
    </citation>
    <scope>NUCLEOTIDE SEQUENCE</scope>
    <source>
        <strain evidence="6">ECLA1</strain>
    </source>
</reference>
<feature type="compositionally biased region" description="Basic and acidic residues" evidence="4">
    <location>
        <begin position="87"/>
        <end position="96"/>
    </location>
</feature>
<evidence type="ECO:0000256" key="3">
    <source>
        <dbReference type="ARBA" id="ARBA00023242"/>
    </source>
</evidence>
<feature type="region of interest" description="Disordered" evidence="4">
    <location>
        <begin position="713"/>
        <end position="751"/>
    </location>
</feature>
<feature type="compositionally biased region" description="Polar residues" evidence="4">
    <location>
        <begin position="718"/>
        <end position="736"/>
    </location>
</feature>
<feature type="domain" description="DNA endonuclease activator Ctp1 C-terminal" evidence="5">
    <location>
        <begin position="813"/>
        <end position="851"/>
    </location>
</feature>
<evidence type="ECO:0000259" key="5">
    <source>
        <dbReference type="Pfam" id="PF08573"/>
    </source>
</evidence>
<feature type="region of interest" description="Disordered" evidence="4">
    <location>
        <begin position="70"/>
        <end position="149"/>
    </location>
</feature>
<name>A0AAE1DN45_9GAST</name>
<feature type="compositionally biased region" description="Polar residues" evidence="4">
    <location>
        <begin position="73"/>
        <end position="86"/>
    </location>
</feature>
<feature type="compositionally biased region" description="Polar residues" evidence="4">
    <location>
        <begin position="553"/>
        <end position="570"/>
    </location>
</feature>
<keyword evidence="2" id="KW-0227">DNA damage</keyword>
<feature type="compositionally biased region" description="Acidic residues" evidence="4">
    <location>
        <begin position="628"/>
        <end position="642"/>
    </location>
</feature>